<dbReference type="Pfam" id="PF00076">
    <property type="entry name" value="RRM_1"/>
    <property type="match status" value="2"/>
</dbReference>
<dbReference type="InterPro" id="IPR000504">
    <property type="entry name" value="RRM_dom"/>
</dbReference>
<evidence type="ECO:0000256" key="1">
    <source>
        <dbReference type="ARBA" id="ARBA00022884"/>
    </source>
</evidence>
<feature type="non-terminal residue" evidence="4">
    <location>
        <position position="188"/>
    </location>
</feature>
<name>A0A813E641_POLGL</name>
<dbReference type="AlphaFoldDB" id="A0A813E641"/>
<evidence type="ECO:0000313" key="4">
    <source>
        <dbReference type="EMBL" id="CAE8595692.1"/>
    </source>
</evidence>
<dbReference type="CDD" id="cd00590">
    <property type="entry name" value="RRM_SF"/>
    <property type="match status" value="2"/>
</dbReference>
<evidence type="ECO:0000259" key="3">
    <source>
        <dbReference type="PROSITE" id="PS50102"/>
    </source>
</evidence>
<dbReference type="Proteomes" id="UP000654075">
    <property type="component" value="Unassembled WGS sequence"/>
</dbReference>
<keyword evidence="1 2" id="KW-0694">RNA-binding</keyword>
<reference evidence="4" key="1">
    <citation type="submission" date="2021-02" db="EMBL/GenBank/DDBJ databases">
        <authorList>
            <person name="Dougan E. K."/>
            <person name="Rhodes N."/>
            <person name="Thang M."/>
            <person name="Chan C."/>
        </authorList>
    </citation>
    <scope>NUCLEOTIDE SEQUENCE</scope>
</reference>
<dbReference type="PROSITE" id="PS50102">
    <property type="entry name" value="RRM"/>
    <property type="match status" value="2"/>
</dbReference>
<dbReference type="SUPFAM" id="SSF54928">
    <property type="entry name" value="RNA-binding domain, RBD"/>
    <property type="match status" value="2"/>
</dbReference>
<dbReference type="Gene3D" id="3.30.70.330">
    <property type="match status" value="2"/>
</dbReference>
<evidence type="ECO:0000313" key="5">
    <source>
        <dbReference type="Proteomes" id="UP000654075"/>
    </source>
</evidence>
<evidence type="ECO:0000256" key="2">
    <source>
        <dbReference type="PROSITE-ProRule" id="PRU00176"/>
    </source>
</evidence>
<dbReference type="InterPro" id="IPR035979">
    <property type="entry name" value="RBD_domain_sf"/>
</dbReference>
<dbReference type="InterPro" id="IPR050502">
    <property type="entry name" value="Euk_RNA-bind_prot"/>
</dbReference>
<dbReference type="PANTHER" id="PTHR48025:SF1">
    <property type="entry name" value="RRM DOMAIN-CONTAINING PROTEIN"/>
    <property type="match status" value="1"/>
</dbReference>
<proteinExistence type="predicted"/>
<comment type="caution">
    <text evidence="4">The sequence shown here is derived from an EMBL/GenBank/DDBJ whole genome shotgun (WGS) entry which is preliminary data.</text>
</comment>
<dbReference type="PANTHER" id="PTHR48025">
    <property type="entry name" value="OS02G0815200 PROTEIN"/>
    <property type="match status" value="1"/>
</dbReference>
<sequence>MASRPLEFTAFFANIPYTTTAGYLRKVFSKVGEVEHVELYTDARGGSIGAGVVTFSAAETAVRAVAEMDGTEVDGRAMAVKVNEREGRGKGTGKGSPDAKVFFNGVPYTTSEGFLRAKFEKLGEVVDFDFWRRLDGSSQGMGTCCYATPEEAAGAIETLSGQLVDGRNILVQMDDKPEATETDGVDGE</sequence>
<protein>
    <recommendedName>
        <fullName evidence="3">RRM domain-containing protein</fullName>
    </recommendedName>
</protein>
<keyword evidence="5" id="KW-1185">Reference proteome</keyword>
<feature type="domain" description="RRM" evidence="3">
    <location>
        <begin position="8"/>
        <end position="85"/>
    </location>
</feature>
<dbReference type="OrthoDB" id="272703at2759"/>
<gene>
    <name evidence="4" type="ORF">PGLA1383_LOCUS14198</name>
</gene>
<dbReference type="GO" id="GO:0005634">
    <property type="term" value="C:nucleus"/>
    <property type="evidence" value="ECO:0007669"/>
    <property type="project" value="TreeGrafter"/>
</dbReference>
<dbReference type="GO" id="GO:0003729">
    <property type="term" value="F:mRNA binding"/>
    <property type="evidence" value="ECO:0007669"/>
    <property type="project" value="TreeGrafter"/>
</dbReference>
<dbReference type="InterPro" id="IPR012677">
    <property type="entry name" value="Nucleotide-bd_a/b_plait_sf"/>
</dbReference>
<accession>A0A813E641</accession>
<dbReference type="SMART" id="SM00360">
    <property type="entry name" value="RRM"/>
    <property type="match status" value="2"/>
</dbReference>
<organism evidence="4 5">
    <name type="scientific">Polarella glacialis</name>
    <name type="common">Dinoflagellate</name>
    <dbReference type="NCBI Taxonomy" id="89957"/>
    <lineage>
        <taxon>Eukaryota</taxon>
        <taxon>Sar</taxon>
        <taxon>Alveolata</taxon>
        <taxon>Dinophyceae</taxon>
        <taxon>Suessiales</taxon>
        <taxon>Suessiaceae</taxon>
        <taxon>Polarella</taxon>
    </lineage>
</organism>
<feature type="domain" description="RRM" evidence="3">
    <location>
        <begin position="99"/>
        <end position="176"/>
    </location>
</feature>
<dbReference type="EMBL" id="CAJNNV010008040">
    <property type="protein sequence ID" value="CAE8595692.1"/>
    <property type="molecule type" value="Genomic_DNA"/>
</dbReference>